<keyword evidence="5" id="KW-0464">Manganese</keyword>
<feature type="domain" description="Pyruvate carboxyltransferase" evidence="8">
    <location>
        <begin position="34"/>
        <end position="135"/>
    </location>
</feature>
<keyword evidence="3" id="KW-0028">Amino-acid biosynthesis</keyword>
<comment type="caution">
    <text evidence="9">The sequence shown here is derived from an EMBL/GenBank/DDBJ whole genome shotgun (WGS) entry which is preliminary data.</text>
</comment>
<evidence type="ECO:0000259" key="8">
    <source>
        <dbReference type="PROSITE" id="PS50991"/>
    </source>
</evidence>
<dbReference type="InterPro" id="IPR002034">
    <property type="entry name" value="AIPM/Hcit_synth_CS"/>
</dbReference>
<dbReference type="PROSITE" id="PS50991">
    <property type="entry name" value="PYR_CT"/>
    <property type="match status" value="1"/>
</dbReference>
<dbReference type="PROSITE" id="PS00815">
    <property type="entry name" value="AIPM_HOMOCIT_SYNTH_1"/>
    <property type="match status" value="1"/>
</dbReference>
<evidence type="ECO:0000256" key="3">
    <source>
        <dbReference type="ARBA" id="ARBA00022605"/>
    </source>
</evidence>
<comment type="pathway">
    <text evidence="1">Amino-acid biosynthesis; L-leucine biosynthesis; L-leucine from 3-methyl-2-oxobutanoate: step 1/4.</text>
</comment>
<dbReference type="InterPro" id="IPR013785">
    <property type="entry name" value="Aldolase_TIM"/>
</dbReference>
<dbReference type="AlphaFoldDB" id="M7A323"/>
<dbReference type="EC" id="2.3.3.13" evidence="2"/>
<evidence type="ECO:0000256" key="1">
    <source>
        <dbReference type="ARBA" id="ARBA00004689"/>
    </source>
</evidence>
<comment type="similarity">
    <text evidence="7">Belongs to the alpha-IPM synthase/homocitrate synthase family.</text>
</comment>
<evidence type="ECO:0000313" key="10">
    <source>
        <dbReference type="Proteomes" id="UP000012117"/>
    </source>
</evidence>
<keyword evidence="6" id="KW-0100">Branched-chain amino acid biosynthesis</keyword>
<dbReference type="InterPro" id="IPR000891">
    <property type="entry name" value="PYR_CT"/>
</dbReference>
<dbReference type="PANTHER" id="PTHR10277">
    <property type="entry name" value="HOMOCITRATE SYNTHASE-RELATED"/>
    <property type="match status" value="1"/>
</dbReference>
<keyword evidence="4 7" id="KW-0808">Transferase</keyword>
<dbReference type="InterPro" id="IPR050073">
    <property type="entry name" value="2-IPM_HCS-like"/>
</dbReference>
<name>M7A323_LEPIR</name>
<dbReference type="BioCyc" id="LINT1193029:G11R4-4912-MONOMER"/>
<evidence type="ECO:0000256" key="7">
    <source>
        <dbReference type="RuleBase" id="RU003523"/>
    </source>
</evidence>
<gene>
    <name evidence="9" type="ORF">LEP1GSC124_0208</name>
</gene>
<evidence type="ECO:0000313" key="9">
    <source>
        <dbReference type="EMBL" id="EMP05134.1"/>
    </source>
</evidence>
<sequence length="135" mass="14978">MSVRLIDCLKNKTQKIGSRIFCEKDMAMDLKDYVRIFDTTLRDGEQCPGAAMTENEKLEIASQLATMKVDIIEAGFPVSSPVQFQAVERIARETEGPMIAALARAMKADIEAASKALQPAKKEGFILSLHLLRFT</sequence>
<dbReference type="EMBL" id="AKWN02000461">
    <property type="protein sequence ID" value="EMP05134.1"/>
    <property type="molecule type" value="Genomic_DNA"/>
</dbReference>
<proteinExistence type="inferred from homology"/>
<evidence type="ECO:0000256" key="6">
    <source>
        <dbReference type="ARBA" id="ARBA00023304"/>
    </source>
</evidence>
<evidence type="ECO:0000256" key="2">
    <source>
        <dbReference type="ARBA" id="ARBA00012973"/>
    </source>
</evidence>
<protein>
    <recommendedName>
        <fullName evidence="2">2-isopropylmalate synthase</fullName>
        <ecNumber evidence="2">2.3.3.13</ecNumber>
    </recommendedName>
</protein>
<dbReference type="Proteomes" id="UP000012117">
    <property type="component" value="Unassembled WGS sequence"/>
</dbReference>
<dbReference type="PANTHER" id="PTHR10277:SF9">
    <property type="entry name" value="2-ISOPROPYLMALATE SYNTHASE 1, CHLOROPLASTIC-RELATED"/>
    <property type="match status" value="1"/>
</dbReference>
<reference evidence="9 10" key="1">
    <citation type="submission" date="2013-01" db="EMBL/GenBank/DDBJ databases">
        <authorList>
            <person name="Harkins D.M."/>
            <person name="Durkin A.S."/>
            <person name="Brinkac L.M."/>
            <person name="Haft D.H."/>
            <person name="Selengut J.D."/>
            <person name="Sanka R."/>
            <person name="DePew J."/>
            <person name="Purushe J."/>
            <person name="Picardeau M."/>
            <person name="Werts C."/>
            <person name="Goarant C."/>
            <person name="Vinetz J.M."/>
            <person name="Sutton G.G."/>
            <person name="Nierman W.C."/>
            <person name="Fouts D.E."/>
        </authorList>
    </citation>
    <scope>NUCLEOTIDE SEQUENCE [LARGE SCALE GENOMIC DNA]</scope>
    <source>
        <strain evidence="9 10">200701872</strain>
    </source>
</reference>
<dbReference type="Gene3D" id="3.20.20.70">
    <property type="entry name" value="Aldolase class I"/>
    <property type="match status" value="1"/>
</dbReference>
<organism evidence="9 10">
    <name type="scientific">Leptospira interrogans serovar Pyrogenes str. 200701872</name>
    <dbReference type="NCBI Taxonomy" id="1193029"/>
    <lineage>
        <taxon>Bacteria</taxon>
        <taxon>Pseudomonadati</taxon>
        <taxon>Spirochaetota</taxon>
        <taxon>Spirochaetia</taxon>
        <taxon>Leptospirales</taxon>
        <taxon>Leptospiraceae</taxon>
        <taxon>Leptospira</taxon>
    </lineage>
</organism>
<dbReference type="GO" id="GO:0009098">
    <property type="term" value="P:L-leucine biosynthetic process"/>
    <property type="evidence" value="ECO:0007669"/>
    <property type="project" value="TreeGrafter"/>
</dbReference>
<dbReference type="Pfam" id="PF00682">
    <property type="entry name" value="HMGL-like"/>
    <property type="match status" value="1"/>
</dbReference>
<accession>M7A323</accession>
<evidence type="ECO:0000256" key="5">
    <source>
        <dbReference type="ARBA" id="ARBA00023211"/>
    </source>
</evidence>
<dbReference type="GO" id="GO:0003852">
    <property type="term" value="F:2-isopropylmalate synthase activity"/>
    <property type="evidence" value="ECO:0007669"/>
    <property type="project" value="UniProtKB-EC"/>
</dbReference>
<evidence type="ECO:0000256" key="4">
    <source>
        <dbReference type="ARBA" id="ARBA00022679"/>
    </source>
</evidence>
<dbReference type="SUPFAM" id="SSF51569">
    <property type="entry name" value="Aldolase"/>
    <property type="match status" value="1"/>
</dbReference>